<dbReference type="Proteomes" id="UP000824056">
    <property type="component" value="Unassembled WGS sequence"/>
</dbReference>
<dbReference type="SUPFAM" id="SSF56112">
    <property type="entry name" value="Protein kinase-like (PK-like)"/>
    <property type="match status" value="1"/>
</dbReference>
<reference evidence="1" key="1">
    <citation type="journal article" date="2021" name="PeerJ">
        <title>Extensive microbial diversity within the chicken gut microbiome revealed by metagenomics and culture.</title>
        <authorList>
            <person name="Gilroy R."/>
            <person name="Ravi A."/>
            <person name="Getino M."/>
            <person name="Pursley I."/>
            <person name="Horton D.L."/>
            <person name="Alikhan N.F."/>
            <person name="Baker D."/>
            <person name="Gharbi K."/>
            <person name="Hall N."/>
            <person name="Watson M."/>
            <person name="Adriaenssens E.M."/>
            <person name="Foster-Nyarko E."/>
            <person name="Jarju S."/>
            <person name="Secka A."/>
            <person name="Antonio M."/>
            <person name="Oren A."/>
            <person name="Chaudhuri R.R."/>
            <person name="La Ragione R."/>
            <person name="Hildebrand F."/>
            <person name="Pallen M.J."/>
        </authorList>
    </citation>
    <scope>NUCLEOTIDE SEQUENCE</scope>
    <source>
        <strain evidence="1">1068</strain>
    </source>
</reference>
<evidence type="ECO:0000313" key="1">
    <source>
        <dbReference type="EMBL" id="HIZ65240.1"/>
    </source>
</evidence>
<dbReference type="InterPro" id="IPR011009">
    <property type="entry name" value="Kinase-like_dom_sf"/>
</dbReference>
<dbReference type="InterPro" id="IPR047175">
    <property type="entry name" value="CotS-like"/>
</dbReference>
<dbReference type="AlphaFoldDB" id="A0A9D2JRS8"/>
<evidence type="ECO:0000313" key="2">
    <source>
        <dbReference type="Proteomes" id="UP000824056"/>
    </source>
</evidence>
<protein>
    <recommendedName>
        <fullName evidence="3">Spore coat protein I</fullName>
    </recommendedName>
</protein>
<sequence>MYDRGLSVLEQYGLEAGAVYRGRGALICRTEEGLVLIKEFNGTPRKLEQQAALLESLSENCPVYTDRILANREGCYVSVDKENIPYIVKRWYEGRECDTRSQEDICGGLTALAELHKKMRMPVQPHYVRESLKSEFQRHNRELRKIRKFVCGKQRKNGFELEFLDTVCCFLGHGEETVRRLEDSGYDKLRCRKLQEGAVCHGEFNQHNVLILEDKSRAVTNFDRWNFDIQTGDLYQFMRKILEKHDWDISLGRKMLYAYHQVCPLSEEEIENLRLRFSYPEKYWKLANHYYTHSKAWISKKSLEKLVRLREQQDNWRNFVENIGI</sequence>
<evidence type="ECO:0008006" key="3">
    <source>
        <dbReference type="Google" id="ProtNLM"/>
    </source>
</evidence>
<comment type="caution">
    <text evidence="1">The sequence shown here is derived from an EMBL/GenBank/DDBJ whole genome shotgun (WGS) entry which is preliminary data.</text>
</comment>
<proteinExistence type="predicted"/>
<reference evidence="1" key="2">
    <citation type="submission" date="2021-04" db="EMBL/GenBank/DDBJ databases">
        <authorList>
            <person name="Gilroy R."/>
        </authorList>
    </citation>
    <scope>NUCLEOTIDE SEQUENCE</scope>
    <source>
        <strain evidence="1">1068</strain>
    </source>
</reference>
<gene>
    <name evidence="1" type="ORF">H9809_04965</name>
</gene>
<dbReference type="Gene3D" id="3.90.1200.10">
    <property type="match status" value="1"/>
</dbReference>
<dbReference type="GO" id="GO:0042601">
    <property type="term" value="C:endospore-forming forespore"/>
    <property type="evidence" value="ECO:0007669"/>
    <property type="project" value="TreeGrafter"/>
</dbReference>
<organism evidence="1 2">
    <name type="scientific">Candidatus Blautia pullicola</name>
    <dbReference type="NCBI Taxonomy" id="2838498"/>
    <lineage>
        <taxon>Bacteria</taxon>
        <taxon>Bacillati</taxon>
        <taxon>Bacillota</taxon>
        <taxon>Clostridia</taxon>
        <taxon>Lachnospirales</taxon>
        <taxon>Lachnospiraceae</taxon>
        <taxon>Blautia</taxon>
    </lineage>
</organism>
<dbReference type="PANTHER" id="PTHR39179">
    <property type="entry name" value="SPORE COAT PROTEIN I"/>
    <property type="match status" value="1"/>
</dbReference>
<dbReference type="EMBL" id="DXBG01000121">
    <property type="protein sequence ID" value="HIZ65240.1"/>
    <property type="molecule type" value="Genomic_DNA"/>
</dbReference>
<dbReference type="PANTHER" id="PTHR39179:SF1">
    <property type="entry name" value="SPORE COAT PROTEIN I"/>
    <property type="match status" value="1"/>
</dbReference>
<name>A0A9D2JRS8_9FIRM</name>
<accession>A0A9D2JRS8</accession>